<dbReference type="AlphaFoldDB" id="A0A926E8B2"/>
<protein>
    <submittedName>
        <fullName evidence="1">Uncharacterized protein</fullName>
    </submittedName>
</protein>
<accession>A0A926E8B2</accession>
<name>A0A926E8B2_9FIRM</name>
<keyword evidence="2" id="KW-1185">Reference proteome</keyword>
<evidence type="ECO:0000313" key="2">
    <source>
        <dbReference type="Proteomes" id="UP000610862"/>
    </source>
</evidence>
<dbReference type="RefSeq" id="WP_187524912.1">
    <property type="nucleotide sequence ID" value="NZ_JACRTA010000001.1"/>
</dbReference>
<comment type="caution">
    <text evidence="1">The sequence shown here is derived from an EMBL/GenBank/DDBJ whole genome shotgun (WGS) entry which is preliminary data.</text>
</comment>
<proteinExistence type="predicted"/>
<gene>
    <name evidence="1" type="ORF">H8692_02285</name>
</gene>
<dbReference type="Proteomes" id="UP000610862">
    <property type="component" value="Unassembled WGS sequence"/>
</dbReference>
<dbReference type="EMBL" id="JACRTA010000001">
    <property type="protein sequence ID" value="MBC8567589.1"/>
    <property type="molecule type" value="Genomic_DNA"/>
</dbReference>
<evidence type="ECO:0000313" key="1">
    <source>
        <dbReference type="EMBL" id="MBC8567589.1"/>
    </source>
</evidence>
<reference evidence="1" key="1">
    <citation type="submission" date="2020-08" db="EMBL/GenBank/DDBJ databases">
        <title>Genome public.</title>
        <authorList>
            <person name="Liu C."/>
            <person name="Sun Q."/>
        </authorList>
    </citation>
    <scope>NUCLEOTIDE SEQUENCE</scope>
    <source>
        <strain evidence="1">NSJ-24</strain>
    </source>
</reference>
<sequence>MDVAEFKAVSHDYINGDHQLKALDGMGSPIEGIIIVKSKDIFCFSTDELPQ</sequence>
<organism evidence="1 2">
    <name type="scientific">Lentihominibacter hominis</name>
    <dbReference type="NCBI Taxonomy" id="2763645"/>
    <lineage>
        <taxon>Bacteria</taxon>
        <taxon>Bacillati</taxon>
        <taxon>Bacillota</taxon>
        <taxon>Clostridia</taxon>
        <taxon>Peptostreptococcales</taxon>
        <taxon>Anaerovoracaceae</taxon>
        <taxon>Lentihominibacter</taxon>
    </lineage>
</organism>